<dbReference type="Pfam" id="PF03279">
    <property type="entry name" value="Lip_A_acyltrans"/>
    <property type="match status" value="1"/>
</dbReference>
<evidence type="ECO:0000313" key="8">
    <source>
        <dbReference type="Proteomes" id="UP000294927"/>
    </source>
</evidence>
<dbReference type="GO" id="GO:0016746">
    <property type="term" value="F:acyltransferase activity"/>
    <property type="evidence" value="ECO:0007669"/>
    <property type="project" value="UniProtKB-KW"/>
</dbReference>
<dbReference type="PANTHER" id="PTHR30606">
    <property type="entry name" value="LIPID A BIOSYNTHESIS LAUROYL ACYLTRANSFERASE"/>
    <property type="match status" value="1"/>
</dbReference>
<evidence type="ECO:0000256" key="2">
    <source>
        <dbReference type="ARBA" id="ARBA00022475"/>
    </source>
</evidence>
<comment type="subcellular location">
    <subcellularLocation>
        <location evidence="1">Cell inner membrane</location>
    </subcellularLocation>
</comment>
<dbReference type="GO" id="GO:0009247">
    <property type="term" value="P:glycolipid biosynthetic process"/>
    <property type="evidence" value="ECO:0007669"/>
    <property type="project" value="UniProtKB-ARBA"/>
</dbReference>
<evidence type="ECO:0000256" key="4">
    <source>
        <dbReference type="ARBA" id="ARBA00022679"/>
    </source>
</evidence>
<keyword evidence="6" id="KW-0012">Acyltransferase</keyword>
<organism evidence="7 8">
    <name type="scientific">Actinophytocola oryzae</name>
    <dbReference type="NCBI Taxonomy" id="502181"/>
    <lineage>
        <taxon>Bacteria</taxon>
        <taxon>Bacillati</taxon>
        <taxon>Actinomycetota</taxon>
        <taxon>Actinomycetes</taxon>
        <taxon>Pseudonocardiales</taxon>
        <taxon>Pseudonocardiaceae</taxon>
    </lineage>
</organism>
<dbReference type="AlphaFoldDB" id="A0A4V3FSV9"/>
<dbReference type="Proteomes" id="UP000294927">
    <property type="component" value="Unassembled WGS sequence"/>
</dbReference>
<keyword evidence="2" id="KW-1003">Cell membrane</keyword>
<dbReference type="EMBL" id="SOCP01000008">
    <property type="protein sequence ID" value="TDV48891.1"/>
    <property type="molecule type" value="Genomic_DNA"/>
</dbReference>
<dbReference type="PANTHER" id="PTHR30606:SF10">
    <property type="entry name" value="PHOSPHATIDYLINOSITOL MANNOSIDE ACYLTRANSFERASE"/>
    <property type="match status" value="1"/>
</dbReference>
<gene>
    <name evidence="7" type="ORF">CLV71_108252</name>
</gene>
<evidence type="ECO:0000256" key="3">
    <source>
        <dbReference type="ARBA" id="ARBA00022519"/>
    </source>
</evidence>
<keyword evidence="3" id="KW-0997">Cell inner membrane</keyword>
<keyword evidence="8" id="KW-1185">Reference proteome</keyword>
<dbReference type="InterPro" id="IPR004960">
    <property type="entry name" value="LipA_acyltrans"/>
</dbReference>
<keyword evidence="5" id="KW-0472">Membrane</keyword>
<name>A0A4V3FSV9_9PSEU</name>
<evidence type="ECO:0000256" key="5">
    <source>
        <dbReference type="ARBA" id="ARBA00023136"/>
    </source>
</evidence>
<dbReference type="RefSeq" id="WP_424923899.1">
    <property type="nucleotide sequence ID" value="NZ_SOCP01000008.1"/>
</dbReference>
<dbReference type="NCBIfam" id="NF005919">
    <property type="entry name" value="PRK07920.1"/>
    <property type="match status" value="1"/>
</dbReference>
<evidence type="ECO:0000256" key="1">
    <source>
        <dbReference type="ARBA" id="ARBA00004533"/>
    </source>
</evidence>
<proteinExistence type="predicted"/>
<evidence type="ECO:0000256" key="6">
    <source>
        <dbReference type="ARBA" id="ARBA00023315"/>
    </source>
</evidence>
<accession>A0A4V3FSV9</accession>
<reference evidence="7 8" key="1">
    <citation type="submission" date="2019-03" db="EMBL/GenBank/DDBJ databases">
        <title>Genomic Encyclopedia of Archaeal and Bacterial Type Strains, Phase II (KMG-II): from individual species to whole genera.</title>
        <authorList>
            <person name="Goeker M."/>
        </authorList>
    </citation>
    <scope>NUCLEOTIDE SEQUENCE [LARGE SCALE GENOMIC DNA]</scope>
    <source>
        <strain evidence="7 8">DSM 45499</strain>
    </source>
</reference>
<protein>
    <submittedName>
        <fullName evidence="7">KDO2-lipid IV(A) lauroyltransferase</fullName>
    </submittedName>
</protein>
<dbReference type="CDD" id="cd07984">
    <property type="entry name" value="LPLAT_LABLAT-like"/>
    <property type="match status" value="1"/>
</dbReference>
<keyword evidence="4 7" id="KW-0808">Transferase</keyword>
<sequence length="314" mass="34916">MSDGMTFSQRLSDLAYATGWGIVRGLPEPVAKGVFRTAADLGTRRDGPGIQQMRRNYARVVPKAGPAELDDLVRAGVRSYARFWKEAFRLPSMDHRKIYQQVQDTIVGLPLIDAALERGKGLVIALPHTGNFDVSGIWLVGYQGPFTTVNERLKPESLYRRFADYRESLGFEILPSEGGAYRLLMERLRANKIVCLVADRDLSKRGIPVTFFGEETRMPAGPARLAAATGAQLLVVDNTFTDDGWGVRIHTPIQVHGREDVATATQRMADAFATDIVNDPANWHMMQKLWLADLDEERRKALTTGPSRSDTGSR</sequence>
<evidence type="ECO:0000313" key="7">
    <source>
        <dbReference type="EMBL" id="TDV48891.1"/>
    </source>
</evidence>
<comment type="caution">
    <text evidence="7">The sequence shown here is derived from an EMBL/GenBank/DDBJ whole genome shotgun (WGS) entry which is preliminary data.</text>
</comment>
<dbReference type="GO" id="GO:0005886">
    <property type="term" value="C:plasma membrane"/>
    <property type="evidence" value="ECO:0007669"/>
    <property type="project" value="UniProtKB-SubCell"/>
</dbReference>